<accession>A0ABC8THT2</accession>
<dbReference type="Pfam" id="PF12371">
    <property type="entry name" value="TMEM131_like_N"/>
    <property type="match status" value="1"/>
</dbReference>
<evidence type="ECO:0000256" key="1">
    <source>
        <dbReference type="ARBA" id="ARBA00004479"/>
    </source>
</evidence>
<evidence type="ECO:0000256" key="7">
    <source>
        <dbReference type="SAM" id="MobiDB-lite"/>
    </source>
</evidence>
<evidence type="ECO:0000313" key="14">
    <source>
        <dbReference type="Proteomes" id="UP001642360"/>
    </source>
</evidence>
<comment type="similarity">
    <text evidence="2">Belongs to the TMEM131 family.</text>
</comment>
<reference evidence="13 14" key="1">
    <citation type="submission" date="2024-02" db="EMBL/GenBank/DDBJ databases">
        <authorList>
            <person name="Vignale AGUSTIN F."/>
            <person name="Sosa J E."/>
            <person name="Modenutti C."/>
        </authorList>
    </citation>
    <scope>NUCLEOTIDE SEQUENCE [LARGE SCALE GENOMIC DNA]</scope>
</reference>
<proteinExistence type="inferred from homology"/>
<evidence type="ECO:0000256" key="4">
    <source>
        <dbReference type="ARBA" id="ARBA00022729"/>
    </source>
</evidence>
<feature type="domain" description="TMEM131L fourth Ig-like" evidence="11">
    <location>
        <begin position="675"/>
        <end position="797"/>
    </location>
</feature>
<evidence type="ECO:0000256" key="6">
    <source>
        <dbReference type="ARBA" id="ARBA00023136"/>
    </source>
</evidence>
<evidence type="ECO:0000256" key="5">
    <source>
        <dbReference type="ARBA" id="ARBA00022989"/>
    </source>
</evidence>
<evidence type="ECO:0000259" key="9">
    <source>
        <dbReference type="Pfam" id="PF12371"/>
    </source>
</evidence>
<dbReference type="Pfam" id="PF24474">
    <property type="entry name" value="DUF7579"/>
    <property type="match status" value="1"/>
</dbReference>
<feature type="compositionally biased region" description="Basic residues" evidence="7">
    <location>
        <begin position="1105"/>
        <end position="1116"/>
    </location>
</feature>
<gene>
    <name evidence="13" type="ORF">ILEXP_LOCUS36397</name>
</gene>
<comment type="subcellular location">
    <subcellularLocation>
        <location evidence="1">Membrane</location>
        <topology evidence="1">Single-pass type I membrane protein</topology>
    </subcellularLocation>
</comment>
<dbReference type="EMBL" id="CAUOFW020004758">
    <property type="protein sequence ID" value="CAK9167140.1"/>
    <property type="molecule type" value="Genomic_DNA"/>
</dbReference>
<evidence type="ECO:0000256" key="8">
    <source>
        <dbReference type="SAM" id="Phobius"/>
    </source>
</evidence>
<dbReference type="Pfam" id="PF24501">
    <property type="entry name" value="Ig_TMEM131L_5"/>
    <property type="match status" value="1"/>
</dbReference>
<keyword evidence="5 8" id="KW-1133">Transmembrane helix</keyword>
<dbReference type="GO" id="GO:0016020">
    <property type="term" value="C:membrane"/>
    <property type="evidence" value="ECO:0007669"/>
    <property type="project" value="UniProtKB-SubCell"/>
</dbReference>
<dbReference type="PANTHER" id="PTHR22050">
    <property type="entry name" value="RW1 PROTEIN HOMOLOG"/>
    <property type="match status" value="1"/>
</dbReference>
<sequence>MESQTLKIRAQPQLSTKFNRRGSFYHDGTLHFWVILLCALFCFAACGPCSMNGLQNSAGYDSCGSYSDNYNAGFQEVFSGDVSSEFVYGKPVPLSLDSVCTNSDFFCFPSTLSGFLPEYPNDKSSVLEVSRVQSDATLSVQSTPARNNLSWSSNCGIFKLLSGRVVSCSLNFQEDIHDMSCLWTHVVERNDVSSCRGPLLDQSTAKYKPSENSETVKSVFLDGSSSPHVEISPPLLDWGQKDLYFPSVAFLTVANTHSDNILKVFEPYSTNSQFYPCNFSEMMLGPAEVASLCFVFLPTSFGLSSGHLVLQTSSGGFLVQAKGFAVESPYGILPLISFDVSSSGRWSRNLSLFNPFNETLYVEEITAWISVSSGDTFQSTKAICHIHNFESAPDPSLLATEEWLDIRSDQLGLPLMAMRPHSSWEVAPHSSETIIELDFLYHSEGKISGAFCMQLLRSSKDKVDTVMVPLEAELIENSAYDDLTSPVSASLEVLAPCDANETVVVALLLRNRTPYLLSVVKISEIGGRTEPLLIKYMEGLILFPHSVTQVAVVTYTPPTIQLYDPPSEISNENMNCKVLILTNDTRNAQFEIPCDDIFRICSAYQLHSHVGYDHHYEKEEYANARSRSFSSSMQSPSQIKLKALEMAEADELVLGNWKSQGTTIGMSVLDDHELLFPMVQVGDHCSKWITVKNPSEQPVVMQVILNSGQIVDECRTLDKLSLLSLSRSWVHNKHATPTKYGFSMAESALTEAYVHPLGRASFGPIFFHPSDRCGWKSSVLIRNNLSGVEWLSLRGFGGSLSLVLLEGSEPVKNLEFRFNMPSLNSSPPDMLHHVDDDTRACSQPLSKELYAKNTGDLPLQVSKIEVSGTECGMDGFRVHACKGFALEPGESIKLLISFQADFSAAVVQRDLELALATGIFVIPMKASLPAHMLNFCEKSMFWMRVKKLSVAILFAASIMFLVFCCILPQVMNFGSLDYSFKSGKSPIPTLRHAGKSYPVHNNQKRNKFAMPSKMDGLSSSIGEEETIMQESAGRCPDGQGATPEQHMTAQAVNPTLGYQCQSSFLSDAQKEMAMQSSLLPDSVWVESSDIQEASEPGNLTVKIRKEKGRRRRKKKGCSTGLTVQFEVSSSQSGNSTPSPPLSPVSSLTPKRSWSLSPDVDHSVEARNPFAKVTDRHCEKSSGTEFVSKANNLEPEASVKYGSNNWFFPNQQKPSAPRKTASKPVLLSSATFPSTSRPASNLTCPSPLLASTSTIAQHVRAPGSKHYDQKTVNREEKKGCKDEFKYDIWGDHLFGLRPTGRSTQVFAMSPLAAESKSDSFFVRGPQTLVTNSQTNSVSYSHQEG</sequence>
<dbReference type="InterPro" id="IPR055436">
    <property type="entry name" value="Ig_TMEM131L_4"/>
</dbReference>
<feature type="transmembrane region" description="Helical" evidence="8">
    <location>
        <begin position="30"/>
        <end position="54"/>
    </location>
</feature>
<keyword evidence="4" id="KW-0732">Signal</keyword>
<organism evidence="13 14">
    <name type="scientific">Ilex paraguariensis</name>
    <name type="common">yerba mate</name>
    <dbReference type="NCBI Taxonomy" id="185542"/>
    <lineage>
        <taxon>Eukaryota</taxon>
        <taxon>Viridiplantae</taxon>
        <taxon>Streptophyta</taxon>
        <taxon>Embryophyta</taxon>
        <taxon>Tracheophyta</taxon>
        <taxon>Spermatophyta</taxon>
        <taxon>Magnoliopsida</taxon>
        <taxon>eudicotyledons</taxon>
        <taxon>Gunneridae</taxon>
        <taxon>Pentapetalae</taxon>
        <taxon>asterids</taxon>
        <taxon>campanulids</taxon>
        <taxon>Aquifoliales</taxon>
        <taxon>Aquifoliaceae</taxon>
        <taxon>Ilex</taxon>
    </lineage>
</organism>
<dbReference type="PANTHER" id="PTHR22050:SF0">
    <property type="entry name" value="TRANSMEMBRANE PROTEIN 131 HOMOLOG"/>
    <property type="match status" value="1"/>
</dbReference>
<evidence type="ECO:0000259" key="11">
    <source>
        <dbReference type="Pfam" id="PF24499"/>
    </source>
</evidence>
<dbReference type="Proteomes" id="UP001642360">
    <property type="component" value="Unassembled WGS sequence"/>
</dbReference>
<feature type="domain" description="Transmembrane protein 131-like N-terminal" evidence="9">
    <location>
        <begin position="229"/>
        <end position="312"/>
    </location>
</feature>
<dbReference type="Pfam" id="PF24499">
    <property type="entry name" value="Ig_TMEM131L_4"/>
    <property type="match status" value="1"/>
</dbReference>
<dbReference type="InterPro" id="IPR055437">
    <property type="entry name" value="TMEM131L_Ig_5"/>
</dbReference>
<feature type="region of interest" description="Disordered" evidence="7">
    <location>
        <begin position="1105"/>
        <end position="1159"/>
    </location>
</feature>
<feature type="transmembrane region" description="Helical" evidence="8">
    <location>
        <begin position="913"/>
        <end position="936"/>
    </location>
</feature>
<comment type="caution">
    <text evidence="13">The sequence shown here is derived from an EMBL/GenBank/DDBJ whole genome shotgun (WGS) entry which is preliminary data.</text>
</comment>
<evidence type="ECO:0000256" key="2">
    <source>
        <dbReference type="ARBA" id="ARBA00006682"/>
    </source>
</evidence>
<protein>
    <recommendedName>
        <fullName evidence="15">Transmembrane protein 131-like N-terminal domain-containing protein</fullName>
    </recommendedName>
</protein>
<name>A0ABC8THT2_9AQUA</name>
<evidence type="ECO:0000313" key="13">
    <source>
        <dbReference type="EMBL" id="CAK9167140.1"/>
    </source>
</evidence>
<feature type="transmembrane region" description="Helical" evidence="8">
    <location>
        <begin position="948"/>
        <end position="971"/>
    </location>
</feature>
<dbReference type="InterPro" id="IPR056001">
    <property type="entry name" value="DUF7579"/>
</dbReference>
<evidence type="ECO:0000259" key="12">
    <source>
        <dbReference type="Pfam" id="PF24501"/>
    </source>
</evidence>
<dbReference type="InterPro" id="IPR022113">
    <property type="entry name" value="TMEM131L_N"/>
</dbReference>
<keyword evidence="14" id="KW-1185">Reference proteome</keyword>
<keyword evidence="6 8" id="KW-0472">Membrane</keyword>
<keyword evidence="3 8" id="KW-0812">Transmembrane</keyword>
<evidence type="ECO:0008006" key="15">
    <source>
        <dbReference type="Google" id="ProtNLM"/>
    </source>
</evidence>
<feature type="domain" description="DUF7579" evidence="10">
    <location>
        <begin position="486"/>
        <end position="605"/>
    </location>
</feature>
<evidence type="ECO:0000259" key="10">
    <source>
        <dbReference type="Pfam" id="PF24474"/>
    </source>
</evidence>
<evidence type="ECO:0000256" key="3">
    <source>
        <dbReference type="ARBA" id="ARBA00022692"/>
    </source>
</evidence>
<feature type="domain" description="TMEM131L fifth Ig-like" evidence="12">
    <location>
        <begin position="853"/>
        <end position="918"/>
    </location>
</feature>
<dbReference type="InterPro" id="IPR039877">
    <property type="entry name" value="TMEM131-like"/>
</dbReference>